<organism evidence="2 3">
    <name type="scientific">Toxocara canis</name>
    <name type="common">Canine roundworm</name>
    <dbReference type="NCBI Taxonomy" id="6265"/>
    <lineage>
        <taxon>Eukaryota</taxon>
        <taxon>Metazoa</taxon>
        <taxon>Ecdysozoa</taxon>
        <taxon>Nematoda</taxon>
        <taxon>Chromadorea</taxon>
        <taxon>Rhabditida</taxon>
        <taxon>Spirurina</taxon>
        <taxon>Ascaridomorpha</taxon>
        <taxon>Ascaridoidea</taxon>
        <taxon>Toxocaridae</taxon>
        <taxon>Toxocara</taxon>
    </lineage>
</organism>
<dbReference type="WBParaSite" id="TCNE_0000859301-mRNA-1">
    <property type="protein sequence ID" value="TCNE_0000859301-mRNA-1"/>
    <property type="gene ID" value="TCNE_0000859301"/>
</dbReference>
<name>A0A183UJC3_TOXCA</name>
<reference evidence="1 2" key="2">
    <citation type="submission" date="2018-11" db="EMBL/GenBank/DDBJ databases">
        <authorList>
            <consortium name="Pathogen Informatics"/>
        </authorList>
    </citation>
    <scope>NUCLEOTIDE SEQUENCE [LARGE SCALE GENOMIC DNA]</scope>
</reference>
<keyword evidence="2" id="KW-1185">Reference proteome</keyword>
<evidence type="ECO:0000313" key="1">
    <source>
        <dbReference type="EMBL" id="VDM39914.1"/>
    </source>
</evidence>
<evidence type="ECO:0000313" key="3">
    <source>
        <dbReference type="WBParaSite" id="TCNE_0000859301-mRNA-1"/>
    </source>
</evidence>
<gene>
    <name evidence="1" type="ORF">TCNE_LOCUS8593</name>
</gene>
<proteinExistence type="predicted"/>
<sequence length="66" mass="7234">MAPRFIMKSPKDMGKTRTCASRAASSIFMNVAAAEIWDVIDSEMGYDIGVPDIDTKARFGSYVIEA</sequence>
<protein>
    <submittedName>
        <fullName evidence="1 3">Uncharacterized protein</fullName>
    </submittedName>
</protein>
<accession>A0A183UJC3</accession>
<evidence type="ECO:0000313" key="2">
    <source>
        <dbReference type="Proteomes" id="UP000050794"/>
    </source>
</evidence>
<dbReference type="Proteomes" id="UP000050794">
    <property type="component" value="Unassembled WGS sequence"/>
</dbReference>
<dbReference type="AlphaFoldDB" id="A0A183UJC3"/>
<dbReference type="EMBL" id="UYWY01019949">
    <property type="protein sequence ID" value="VDM39914.1"/>
    <property type="molecule type" value="Genomic_DNA"/>
</dbReference>
<reference evidence="3" key="1">
    <citation type="submission" date="2016-06" db="UniProtKB">
        <authorList>
            <consortium name="WormBaseParasite"/>
        </authorList>
    </citation>
    <scope>IDENTIFICATION</scope>
</reference>